<feature type="domain" description="Glycosyltransferase RgtA/B/C/D-like" evidence="9">
    <location>
        <begin position="79"/>
        <end position="230"/>
    </location>
</feature>
<dbReference type="AlphaFoldDB" id="A0A926HPA6"/>
<dbReference type="RefSeq" id="WP_249316058.1">
    <property type="nucleotide sequence ID" value="NZ_JACRSR010000002.1"/>
</dbReference>
<feature type="transmembrane region" description="Helical" evidence="8">
    <location>
        <begin position="171"/>
        <end position="195"/>
    </location>
</feature>
<feature type="transmembrane region" description="Helical" evidence="8">
    <location>
        <begin position="327"/>
        <end position="348"/>
    </location>
</feature>
<evidence type="ECO:0000256" key="7">
    <source>
        <dbReference type="ARBA" id="ARBA00023136"/>
    </source>
</evidence>
<evidence type="ECO:0000256" key="5">
    <source>
        <dbReference type="ARBA" id="ARBA00022692"/>
    </source>
</evidence>
<name>A0A926HPA6_9FIRM</name>
<dbReference type="GO" id="GO:0010041">
    <property type="term" value="P:response to iron(III) ion"/>
    <property type="evidence" value="ECO:0007669"/>
    <property type="project" value="TreeGrafter"/>
</dbReference>
<keyword evidence="5 8" id="KW-0812">Transmembrane</keyword>
<keyword evidence="4" id="KW-0808">Transferase</keyword>
<evidence type="ECO:0000256" key="6">
    <source>
        <dbReference type="ARBA" id="ARBA00022989"/>
    </source>
</evidence>
<organism evidence="10 11">
    <name type="scientific">Gehongia tenuis</name>
    <dbReference type="NCBI Taxonomy" id="2763655"/>
    <lineage>
        <taxon>Bacteria</taxon>
        <taxon>Bacillati</taxon>
        <taxon>Bacillota</taxon>
        <taxon>Clostridia</taxon>
        <taxon>Christensenellales</taxon>
        <taxon>Christensenellaceae</taxon>
        <taxon>Gehongia</taxon>
    </lineage>
</organism>
<dbReference type="GO" id="GO:0016763">
    <property type="term" value="F:pentosyltransferase activity"/>
    <property type="evidence" value="ECO:0007669"/>
    <property type="project" value="TreeGrafter"/>
</dbReference>
<dbReference type="EMBL" id="JACRSR010000002">
    <property type="protein sequence ID" value="MBC8531469.1"/>
    <property type="molecule type" value="Genomic_DNA"/>
</dbReference>
<evidence type="ECO:0000256" key="4">
    <source>
        <dbReference type="ARBA" id="ARBA00022679"/>
    </source>
</evidence>
<keyword evidence="3" id="KW-0328">Glycosyltransferase</keyword>
<evidence type="ECO:0000256" key="3">
    <source>
        <dbReference type="ARBA" id="ARBA00022676"/>
    </source>
</evidence>
<keyword evidence="6 8" id="KW-1133">Transmembrane helix</keyword>
<evidence type="ECO:0000256" key="8">
    <source>
        <dbReference type="SAM" id="Phobius"/>
    </source>
</evidence>
<dbReference type="Proteomes" id="UP000623172">
    <property type="component" value="Unassembled WGS sequence"/>
</dbReference>
<dbReference type="PANTHER" id="PTHR33908">
    <property type="entry name" value="MANNOSYLTRANSFERASE YKCB-RELATED"/>
    <property type="match status" value="1"/>
</dbReference>
<evidence type="ECO:0000259" key="9">
    <source>
        <dbReference type="Pfam" id="PF13231"/>
    </source>
</evidence>
<dbReference type="InterPro" id="IPR050297">
    <property type="entry name" value="LipidA_mod_glycosyltrf_83"/>
</dbReference>
<evidence type="ECO:0000256" key="2">
    <source>
        <dbReference type="ARBA" id="ARBA00022475"/>
    </source>
</evidence>
<accession>A0A926HPA6</accession>
<evidence type="ECO:0000256" key="1">
    <source>
        <dbReference type="ARBA" id="ARBA00004651"/>
    </source>
</evidence>
<keyword evidence="11" id="KW-1185">Reference proteome</keyword>
<keyword evidence="7 8" id="KW-0472">Membrane</keyword>
<evidence type="ECO:0000313" key="11">
    <source>
        <dbReference type="Proteomes" id="UP000623172"/>
    </source>
</evidence>
<feature type="transmembrane region" description="Helical" evidence="8">
    <location>
        <begin position="291"/>
        <end position="315"/>
    </location>
</feature>
<feature type="transmembrane region" description="Helical" evidence="8">
    <location>
        <begin position="261"/>
        <end position="285"/>
    </location>
</feature>
<feature type="transmembrane region" description="Helical" evidence="8">
    <location>
        <begin position="354"/>
        <end position="371"/>
    </location>
</feature>
<dbReference type="GO" id="GO:0005886">
    <property type="term" value="C:plasma membrane"/>
    <property type="evidence" value="ECO:0007669"/>
    <property type="project" value="UniProtKB-SubCell"/>
</dbReference>
<feature type="transmembrane region" description="Helical" evidence="8">
    <location>
        <begin position="378"/>
        <end position="397"/>
    </location>
</feature>
<comment type="subcellular location">
    <subcellularLocation>
        <location evidence="1">Cell membrane</location>
        <topology evidence="1">Multi-pass membrane protein</topology>
    </subcellularLocation>
</comment>
<feature type="transmembrane region" description="Helical" evidence="8">
    <location>
        <begin position="215"/>
        <end position="240"/>
    </location>
</feature>
<feature type="transmembrane region" description="Helical" evidence="8">
    <location>
        <begin position="86"/>
        <end position="112"/>
    </location>
</feature>
<dbReference type="InterPro" id="IPR038731">
    <property type="entry name" value="RgtA/B/C-like"/>
</dbReference>
<dbReference type="PANTHER" id="PTHR33908:SF3">
    <property type="entry name" value="UNDECAPRENYL PHOSPHATE-ALPHA-4-AMINO-4-DEOXY-L-ARABINOSE ARABINOSYL TRANSFERASE"/>
    <property type="match status" value="1"/>
</dbReference>
<keyword evidence="2" id="KW-1003">Cell membrane</keyword>
<dbReference type="GO" id="GO:0009103">
    <property type="term" value="P:lipopolysaccharide biosynthetic process"/>
    <property type="evidence" value="ECO:0007669"/>
    <property type="project" value="UniProtKB-ARBA"/>
</dbReference>
<protein>
    <submittedName>
        <fullName evidence="10">Glycosyltransferase family 39 protein</fullName>
    </submittedName>
</protein>
<sequence length="520" mass="58418">MGLQNWIQNHRYGLVFILILFLAVAVRVFEFGQLPYGINQDEASMAYDAYADMTYGMDRNGDHNPVYAVAWGSGQNMGYNYLVRPFIALFGLNIVAVRLPMLLLSLPTLVLFHGFLKECFGRKTALMGFFLIAICPWHIMMSRWALESNLAVPLMVGAAYAFALARRRNAFFILGMALAGLCLYAYSATMIFMALFLPAVTLWALLQKGWKRRYIFMGCGAFLVVALPLILFLAVNMLGLEPFTFLGLSIPRLTAMRSGATVNLFSGNFFANLWGNLISLLRLLFTMDDGLISNAIPGIGAIYLMAVPFIFLGTLPLIKALRSRNSAAWIPALWAGAAVLHTLTIVVNINRCNILFPALIALAAMGFIYFMERIRGSVSFLLAGLLISFTLFCGQYFSDYNARAQNLFFGGFDEALAQISEQTDRVYLSSKVQQPYIFALYQDKTDPRLYLDTVEFYNPGDPFEFVRSFDRYRTGIPERIDPTERAAYILRSDEYDSSIFDGIPCEIKAFGYYYLVQVTG</sequence>
<feature type="transmembrane region" description="Helical" evidence="8">
    <location>
        <begin position="124"/>
        <end position="140"/>
    </location>
</feature>
<gene>
    <name evidence="10" type="ORF">H8696_06360</name>
</gene>
<feature type="transmembrane region" description="Helical" evidence="8">
    <location>
        <begin position="12"/>
        <end position="29"/>
    </location>
</feature>
<comment type="caution">
    <text evidence="10">The sequence shown here is derived from an EMBL/GenBank/DDBJ whole genome shotgun (WGS) entry which is preliminary data.</text>
</comment>
<proteinExistence type="predicted"/>
<reference evidence="10" key="1">
    <citation type="submission" date="2020-08" db="EMBL/GenBank/DDBJ databases">
        <title>Genome public.</title>
        <authorList>
            <person name="Liu C."/>
            <person name="Sun Q."/>
        </authorList>
    </citation>
    <scope>NUCLEOTIDE SEQUENCE</scope>
    <source>
        <strain evidence="10">NSJ-53</strain>
    </source>
</reference>
<evidence type="ECO:0000313" key="10">
    <source>
        <dbReference type="EMBL" id="MBC8531469.1"/>
    </source>
</evidence>
<dbReference type="Pfam" id="PF13231">
    <property type="entry name" value="PMT_2"/>
    <property type="match status" value="1"/>
</dbReference>
<feature type="transmembrane region" description="Helical" evidence="8">
    <location>
        <begin position="146"/>
        <end position="164"/>
    </location>
</feature>